<evidence type="ECO:0000313" key="3">
    <source>
        <dbReference type="EMBL" id="KAJ3485670.1"/>
    </source>
</evidence>
<dbReference type="AlphaFoldDB" id="A0AAD5V9I3"/>
<comment type="caution">
    <text evidence="3">The sequence shown here is derived from an EMBL/GenBank/DDBJ whole genome shotgun (WGS) entry which is preliminary data.</text>
</comment>
<sequence>MVVCVCVRLVFLLGGNLVTPPGQESRLTRALKSYHISKARAPSDLPEWLFEEKERKVPGRLRVVNPSPEDNSPVPPIVLPTPYIPVPAVPPSSQSNSKPSRANSTRSSQASPSPNNESLAPSQPMTRVAQRLQQMREGNTPSTSSTGRVRFKEQIHPRRMASTPNLGEAAKYGGDHGAVPDMPTGFVKPISSQTRTNGDGRSGQAALIVGLGNKVTSNDFPAAQFPAASRLKGPGLAKVDIRGRRPAANGLPTGVKPVRI</sequence>
<feature type="region of interest" description="Disordered" evidence="1">
    <location>
        <begin position="85"/>
        <end position="165"/>
    </location>
</feature>
<evidence type="ECO:0000313" key="4">
    <source>
        <dbReference type="Proteomes" id="UP001212997"/>
    </source>
</evidence>
<organism evidence="3 4">
    <name type="scientific">Meripilus lineatus</name>
    <dbReference type="NCBI Taxonomy" id="2056292"/>
    <lineage>
        <taxon>Eukaryota</taxon>
        <taxon>Fungi</taxon>
        <taxon>Dikarya</taxon>
        <taxon>Basidiomycota</taxon>
        <taxon>Agaricomycotina</taxon>
        <taxon>Agaricomycetes</taxon>
        <taxon>Polyporales</taxon>
        <taxon>Meripilaceae</taxon>
        <taxon>Meripilus</taxon>
    </lineage>
</organism>
<accession>A0AAD5V9I3</accession>
<dbReference type="EMBL" id="JANAWD010000145">
    <property type="protein sequence ID" value="KAJ3485670.1"/>
    <property type="molecule type" value="Genomic_DNA"/>
</dbReference>
<evidence type="ECO:0000256" key="2">
    <source>
        <dbReference type="SAM" id="SignalP"/>
    </source>
</evidence>
<feature type="chain" id="PRO_5042075010" evidence="2">
    <location>
        <begin position="19"/>
        <end position="260"/>
    </location>
</feature>
<feature type="signal peptide" evidence="2">
    <location>
        <begin position="1"/>
        <end position="18"/>
    </location>
</feature>
<evidence type="ECO:0000256" key="1">
    <source>
        <dbReference type="SAM" id="MobiDB-lite"/>
    </source>
</evidence>
<feature type="compositionally biased region" description="Polar residues" evidence="1">
    <location>
        <begin position="92"/>
        <end position="147"/>
    </location>
</feature>
<proteinExistence type="predicted"/>
<reference evidence="3" key="1">
    <citation type="submission" date="2022-07" db="EMBL/GenBank/DDBJ databases">
        <title>Genome Sequence of Physisporinus lineatus.</title>
        <authorList>
            <person name="Buettner E."/>
        </authorList>
    </citation>
    <scope>NUCLEOTIDE SEQUENCE</scope>
    <source>
        <strain evidence="3">VT162</strain>
    </source>
</reference>
<gene>
    <name evidence="3" type="ORF">NLI96_g4799</name>
</gene>
<keyword evidence="4" id="KW-1185">Reference proteome</keyword>
<name>A0AAD5V9I3_9APHY</name>
<keyword evidence="2" id="KW-0732">Signal</keyword>
<dbReference type="Proteomes" id="UP001212997">
    <property type="component" value="Unassembled WGS sequence"/>
</dbReference>
<protein>
    <submittedName>
        <fullName evidence="3">Uncharacterized protein</fullName>
    </submittedName>
</protein>